<dbReference type="Proteomes" id="UP000478052">
    <property type="component" value="Unassembled WGS sequence"/>
</dbReference>
<dbReference type="Pfam" id="PF13843">
    <property type="entry name" value="DDE_Tnp_1_7"/>
    <property type="match status" value="2"/>
</dbReference>
<dbReference type="InterPro" id="IPR029526">
    <property type="entry name" value="PGBD"/>
</dbReference>
<organism evidence="2 3">
    <name type="scientific">Aphis craccivora</name>
    <name type="common">Cowpea aphid</name>
    <dbReference type="NCBI Taxonomy" id="307492"/>
    <lineage>
        <taxon>Eukaryota</taxon>
        <taxon>Metazoa</taxon>
        <taxon>Ecdysozoa</taxon>
        <taxon>Arthropoda</taxon>
        <taxon>Hexapoda</taxon>
        <taxon>Insecta</taxon>
        <taxon>Pterygota</taxon>
        <taxon>Neoptera</taxon>
        <taxon>Paraneoptera</taxon>
        <taxon>Hemiptera</taxon>
        <taxon>Sternorrhyncha</taxon>
        <taxon>Aphidomorpha</taxon>
        <taxon>Aphidoidea</taxon>
        <taxon>Aphididae</taxon>
        <taxon>Aphidini</taxon>
        <taxon>Aphis</taxon>
        <taxon>Aphis</taxon>
    </lineage>
</organism>
<gene>
    <name evidence="2" type="ORF">FWK35_00010214</name>
</gene>
<dbReference type="PANTHER" id="PTHR47272">
    <property type="entry name" value="DDE_TNP_1_7 DOMAIN-CONTAINING PROTEIN"/>
    <property type="match status" value="1"/>
</dbReference>
<keyword evidence="3" id="KW-1185">Reference proteome</keyword>
<name>A0A6G0YD39_APHCR</name>
<dbReference type="EMBL" id="VUJU01004700">
    <property type="protein sequence ID" value="KAF0753548.1"/>
    <property type="molecule type" value="Genomic_DNA"/>
</dbReference>
<evidence type="ECO:0000313" key="2">
    <source>
        <dbReference type="EMBL" id="KAF0753548.1"/>
    </source>
</evidence>
<dbReference type="AlphaFoldDB" id="A0A6G0YD39"/>
<proteinExistence type="predicted"/>
<comment type="caution">
    <text evidence="2">The sequence shown here is derived from an EMBL/GenBank/DDBJ whole genome shotgun (WGS) entry which is preliminary data.</text>
</comment>
<feature type="non-terminal residue" evidence="2">
    <location>
        <position position="578"/>
    </location>
</feature>
<protein>
    <submittedName>
        <fullName evidence="2">PiggyBac transposable element-derived protein 3-like</fullName>
    </submittedName>
</protein>
<feature type="domain" description="PiggyBac transposable element-derived protein" evidence="1">
    <location>
        <begin position="176"/>
        <end position="353"/>
    </location>
</feature>
<evidence type="ECO:0000313" key="3">
    <source>
        <dbReference type="Proteomes" id="UP000478052"/>
    </source>
</evidence>
<dbReference type="OrthoDB" id="6583615at2759"/>
<dbReference type="PANTHER" id="PTHR47272:SF1">
    <property type="entry name" value="PIGGYBAC TRANSPOSABLE ELEMENT-DERIVED PROTEIN 3-LIKE"/>
    <property type="match status" value="1"/>
</dbReference>
<reference evidence="2 3" key="1">
    <citation type="submission" date="2019-08" db="EMBL/GenBank/DDBJ databases">
        <title>Whole genome of Aphis craccivora.</title>
        <authorList>
            <person name="Voronova N.V."/>
            <person name="Shulinski R.S."/>
            <person name="Bandarenka Y.V."/>
            <person name="Zhorov D.G."/>
            <person name="Warner D."/>
        </authorList>
    </citation>
    <scope>NUCLEOTIDE SEQUENCE [LARGE SCALE GENOMIC DNA]</scope>
    <source>
        <strain evidence="2">180601</strain>
        <tissue evidence="2">Whole Body</tissue>
    </source>
</reference>
<evidence type="ECO:0000259" key="1">
    <source>
        <dbReference type="Pfam" id="PF13843"/>
    </source>
</evidence>
<accession>A0A6G0YD39</accession>
<feature type="domain" description="PiggyBac transposable element-derived protein" evidence="1">
    <location>
        <begin position="396"/>
        <end position="479"/>
    </location>
</feature>
<sequence length="578" mass="67683">MYSSIDCHSIPTQFFFLKKFLERLGNIPCSRKHSLGNIPCGTSLDDAILKLLGDGRNSELSDFSDEDDNDFQSQEFDVFLENYNNFDLDDFISDDEDVNMIDNPIIQDNEEENVIDVPIPGPNTEFPFNYLSENQIHDSMPAFVEKHSIKWKKQPYRILNLEPLEEHHFSMEIPAPLEYFSKYFQESEYQDMADYTNIYAEQTGKLNWIATNPRELKIFLDIHLFMGVFGSPRIRMNWEQKSRISVIANNMTRNRFFELRSNFHIMDNNTVPTNNKDRFVKVRPIYNVLKRRCNGLAVEKNICVDEQMEPFKGKLSVKQHMRDKPNPWGIKLYLLCGESGLVYDFLLNQGFTTEFNENIQKKKNWFRFVNPPLISDKDLKNLGRGAAFEVSSDMLNSNIGLVKWYDNKAVLLGSNFITSEIPDEVKRYEKKGKAYIIINRPEISMGVVDKHDQLVSFFRTFIKSKKWTMRIITHAFDMATSEVQLQKREEDPCNSLSPSTSKKKIRQIDQRPFDEVRFDYTDHLPTFENYCEFPIRCKFEGCKLRSRDKDKITFPNYSIPLTPSGLVQSHSYISNKFQ</sequence>